<feature type="coiled-coil region" evidence="1">
    <location>
        <begin position="146"/>
        <end position="194"/>
    </location>
</feature>
<feature type="coiled-coil region" evidence="1">
    <location>
        <begin position="240"/>
        <end position="267"/>
    </location>
</feature>
<dbReference type="OrthoDB" id="2020852at2759"/>
<protein>
    <submittedName>
        <fullName evidence="3">Uncharacterized protein</fullName>
    </submittedName>
</protein>
<feature type="region of interest" description="Disordered" evidence="2">
    <location>
        <begin position="342"/>
        <end position="370"/>
    </location>
</feature>
<feature type="coiled-coil region" evidence="1">
    <location>
        <begin position="378"/>
        <end position="405"/>
    </location>
</feature>
<organism evidence="3 4">
    <name type="scientific">Haemaphysalis longicornis</name>
    <name type="common">Bush tick</name>
    <dbReference type="NCBI Taxonomy" id="44386"/>
    <lineage>
        <taxon>Eukaryota</taxon>
        <taxon>Metazoa</taxon>
        <taxon>Ecdysozoa</taxon>
        <taxon>Arthropoda</taxon>
        <taxon>Chelicerata</taxon>
        <taxon>Arachnida</taxon>
        <taxon>Acari</taxon>
        <taxon>Parasitiformes</taxon>
        <taxon>Ixodida</taxon>
        <taxon>Ixodoidea</taxon>
        <taxon>Ixodidae</taxon>
        <taxon>Haemaphysalinae</taxon>
        <taxon>Haemaphysalis</taxon>
    </lineage>
</organism>
<evidence type="ECO:0000313" key="4">
    <source>
        <dbReference type="Proteomes" id="UP000821853"/>
    </source>
</evidence>
<feature type="compositionally biased region" description="Basic and acidic residues" evidence="2">
    <location>
        <begin position="124"/>
        <end position="136"/>
    </location>
</feature>
<sequence length="546" mass="61911">MGARHQSTVESLRQQFDEEKRHLRQVHADELQRSLETLRTALVKDHADEVASLKESAEAEKAQWQHAVEMRPEQHDAWQQTEPPAAELWTREEISSLVGRRIEEEVDRLRSLHEAEVAELKKAVDRNTRTPAKERQASSGGLSSRMVELEAEVSRLRGRLSEALREQERAGALEAGFERERAELEASLRRAQAEGAQRDEAHREQLRRTEATLRAQMETEKGRLLLQQEQLAWRLREEHAQQTQALREEHLREVEALQHELDGAKMKLRAHRMSALVRSSRGDTPSSDNGSLSSSASASTMEEAASSDSILSPQLRELLAKIYREGLHVLSLTERQLLQRHLTPPPEHSDGTAADSSASTVNSAQMAGPTAEEFQQLHDTLLKERLAHKQELDEVTERMKLSREQQDQRELKLRAKAWSSQKCCFSEATLLTRSPWPVVCVCVQWRRWRARCARKRGRWEELKQRADGEQAKTLELLTQLNSQRSQCLELEMALANCRADLADAAARRSPTSRRPCTAGQSLSCSPPFLGTVSVSTVGTTRKTPHV</sequence>
<reference evidence="3 4" key="1">
    <citation type="journal article" date="2020" name="Cell">
        <title>Large-Scale Comparative Analyses of Tick Genomes Elucidate Their Genetic Diversity and Vector Capacities.</title>
        <authorList>
            <consortium name="Tick Genome and Microbiome Consortium (TIGMIC)"/>
            <person name="Jia N."/>
            <person name="Wang J."/>
            <person name="Shi W."/>
            <person name="Du L."/>
            <person name="Sun Y."/>
            <person name="Zhan W."/>
            <person name="Jiang J.F."/>
            <person name="Wang Q."/>
            <person name="Zhang B."/>
            <person name="Ji P."/>
            <person name="Bell-Sakyi L."/>
            <person name="Cui X.M."/>
            <person name="Yuan T.T."/>
            <person name="Jiang B.G."/>
            <person name="Yang W.F."/>
            <person name="Lam T.T."/>
            <person name="Chang Q.C."/>
            <person name="Ding S.J."/>
            <person name="Wang X.J."/>
            <person name="Zhu J.G."/>
            <person name="Ruan X.D."/>
            <person name="Zhao L."/>
            <person name="Wei J.T."/>
            <person name="Ye R.Z."/>
            <person name="Que T.C."/>
            <person name="Du C.H."/>
            <person name="Zhou Y.H."/>
            <person name="Cheng J.X."/>
            <person name="Dai P.F."/>
            <person name="Guo W.B."/>
            <person name="Han X.H."/>
            <person name="Huang E.J."/>
            <person name="Li L.F."/>
            <person name="Wei W."/>
            <person name="Gao Y.C."/>
            <person name="Liu J.Z."/>
            <person name="Shao H.Z."/>
            <person name="Wang X."/>
            <person name="Wang C.C."/>
            <person name="Yang T.C."/>
            <person name="Huo Q.B."/>
            <person name="Li W."/>
            <person name="Chen H.Y."/>
            <person name="Chen S.E."/>
            <person name="Zhou L.G."/>
            <person name="Ni X.B."/>
            <person name="Tian J.H."/>
            <person name="Sheng Y."/>
            <person name="Liu T."/>
            <person name="Pan Y.S."/>
            <person name="Xia L.Y."/>
            <person name="Li J."/>
            <person name="Zhao F."/>
            <person name="Cao W.C."/>
        </authorList>
    </citation>
    <scope>NUCLEOTIDE SEQUENCE [LARGE SCALE GENOMIC DNA]</scope>
    <source>
        <strain evidence="3">HaeL-2018</strain>
    </source>
</reference>
<feature type="coiled-coil region" evidence="1">
    <location>
        <begin position="9"/>
        <end position="63"/>
    </location>
</feature>
<accession>A0A9J6G7P8</accession>
<gene>
    <name evidence="3" type="ORF">HPB48_005649</name>
</gene>
<feature type="compositionally biased region" description="Low complexity" evidence="2">
    <location>
        <begin position="286"/>
        <end position="309"/>
    </location>
</feature>
<feature type="region of interest" description="Disordered" evidence="2">
    <location>
        <begin position="276"/>
        <end position="309"/>
    </location>
</feature>
<evidence type="ECO:0000313" key="3">
    <source>
        <dbReference type="EMBL" id="KAH9371179.1"/>
    </source>
</evidence>
<feature type="region of interest" description="Disordered" evidence="2">
    <location>
        <begin position="124"/>
        <end position="143"/>
    </location>
</feature>
<keyword evidence="4" id="KW-1185">Reference proteome</keyword>
<evidence type="ECO:0000256" key="2">
    <source>
        <dbReference type="SAM" id="MobiDB-lite"/>
    </source>
</evidence>
<dbReference type="EMBL" id="JABSTR010000005">
    <property type="protein sequence ID" value="KAH9371179.1"/>
    <property type="molecule type" value="Genomic_DNA"/>
</dbReference>
<feature type="compositionally biased region" description="Low complexity" evidence="2">
    <location>
        <begin position="351"/>
        <end position="360"/>
    </location>
</feature>
<dbReference type="Proteomes" id="UP000821853">
    <property type="component" value="Chromosome 3"/>
</dbReference>
<evidence type="ECO:0000256" key="1">
    <source>
        <dbReference type="SAM" id="Coils"/>
    </source>
</evidence>
<dbReference type="VEuPathDB" id="VectorBase:HLOH_040741"/>
<dbReference type="AlphaFoldDB" id="A0A9J6G7P8"/>
<name>A0A9J6G7P8_HAELO</name>
<comment type="caution">
    <text evidence="3">The sequence shown here is derived from an EMBL/GenBank/DDBJ whole genome shotgun (WGS) entry which is preliminary data.</text>
</comment>
<proteinExistence type="predicted"/>
<keyword evidence="1" id="KW-0175">Coiled coil</keyword>